<gene>
    <name evidence="2" type="ORF">ACFODW_13545</name>
</gene>
<accession>A0ABV7A9C1</accession>
<evidence type="ECO:0000313" key="3">
    <source>
        <dbReference type="Proteomes" id="UP001595387"/>
    </source>
</evidence>
<keyword evidence="1" id="KW-0175">Coiled coil</keyword>
<keyword evidence="3" id="KW-1185">Reference proteome</keyword>
<organism evidence="2 3">
    <name type="scientific">Virgibacillus sediminis</name>
    <dbReference type="NCBI Taxonomy" id="202260"/>
    <lineage>
        <taxon>Bacteria</taxon>
        <taxon>Bacillati</taxon>
        <taxon>Bacillota</taxon>
        <taxon>Bacilli</taxon>
        <taxon>Bacillales</taxon>
        <taxon>Bacillaceae</taxon>
        <taxon>Virgibacillus</taxon>
    </lineage>
</organism>
<comment type="caution">
    <text evidence="2">The sequence shown here is derived from an EMBL/GenBank/DDBJ whole genome shotgun (WGS) entry which is preliminary data.</text>
</comment>
<evidence type="ECO:0000256" key="1">
    <source>
        <dbReference type="SAM" id="Coils"/>
    </source>
</evidence>
<dbReference type="RefSeq" id="WP_390307309.1">
    <property type="nucleotide sequence ID" value="NZ_JBHRRZ010000035.1"/>
</dbReference>
<proteinExistence type="predicted"/>
<name>A0ABV7A9C1_9BACI</name>
<reference evidence="3" key="1">
    <citation type="journal article" date="2019" name="Int. J. Syst. Evol. Microbiol.">
        <title>The Global Catalogue of Microorganisms (GCM) 10K type strain sequencing project: providing services to taxonomists for standard genome sequencing and annotation.</title>
        <authorList>
            <consortium name="The Broad Institute Genomics Platform"/>
            <consortium name="The Broad Institute Genome Sequencing Center for Infectious Disease"/>
            <person name="Wu L."/>
            <person name="Ma J."/>
        </authorList>
    </citation>
    <scope>NUCLEOTIDE SEQUENCE [LARGE SCALE GENOMIC DNA]</scope>
    <source>
        <strain evidence="3">KCTC 13193</strain>
    </source>
</reference>
<protein>
    <submittedName>
        <fullName evidence="2">Uncharacterized protein</fullName>
    </submittedName>
</protein>
<dbReference type="EMBL" id="JBHRRZ010000035">
    <property type="protein sequence ID" value="MFC2949340.1"/>
    <property type="molecule type" value="Genomic_DNA"/>
</dbReference>
<dbReference type="Proteomes" id="UP001595387">
    <property type="component" value="Unassembled WGS sequence"/>
</dbReference>
<sequence length="79" mass="9634">MDDHKQVEKRFLQEQFEWVKARDKILEKIEIKLYEMRSIAEYARDQELSSQEFNRLNDQINELQNDVLNLQQQLNTAVH</sequence>
<evidence type="ECO:0000313" key="2">
    <source>
        <dbReference type="EMBL" id="MFC2949340.1"/>
    </source>
</evidence>
<feature type="coiled-coil region" evidence="1">
    <location>
        <begin position="46"/>
        <end position="73"/>
    </location>
</feature>